<keyword evidence="8" id="KW-1185">Reference proteome</keyword>
<dbReference type="InterPro" id="IPR006095">
    <property type="entry name" value="Glu/Leu/Phe/Val/Trp_DH"/>
</dbReference>
<gene>
    <name evidence="7" type="ORF">GCM10009747_30900</name>
</gene>
<dbReference type="InterPro" id="IPR046346">
    <property type="entry name" value="Aminoacid_DH-like_N_sf"/>
</dbReference>
<dbReference type="InterPro" id="IPR033922">
    <property type="entry name" value="NAD_bind_Glu_DH"/>
</dbReference>
<evidence type="ECO:0000256" key="2">
    <source>
        <dbReference type="ARBA" id="ARBA00023002"/>
    </source>
</evidence>
<dbReference type="SMART" id="SM00839">
    <property type="entry name" value="ELFV_dehydrog"/>
    <property type="match status" value="1"/>
</dbReference>
<dbReference type="PRINTS" id="PR00082">
    <property type="entry name" value="GLFDHDRGNASE"/>
</dbReference>
<dbReference type="PROSITE" id="PS00074">
    <property type="entry name" value="GLFV_DEHYDROGENASE"/>
    <property type="match status" value="1"/>
</dbReference>
<evidence type="ECO:0000313" key="8">
    <source>
        <dbReference type="Proteomes" id="UP001500506"/>
    </source>
</evidence>
<evidence type="ECO:0000313" key="7">
    <source>
        <dbReference type="EMBL" id="GAA1767935.1"/>
    </source>
</evidence>
<protein>
    <recommendedName>
        <fullName evidence="3">Glutamate dehydrogenase</fullName>
    </recommendedName>
</protein>
<keyword evidence="2 3" id="KW-0560">Oxidoreductase</keyword>
<evidence type="ECO:0000256" key="5">
    <source>
        <dbReference type="SAM" id="MobiDB-lite"/>
    </source>
</evidence>
<evidence type="ECO:0000256" key="1">
    <source>
        <dbReference type="ARBA" id="ARBA00006382"/>
    </source>
</evidence>
<dbReference type="RefSeq" id="WP_232498250.1">
    <property type="nucleotide sequence ID" value="NZ_BAAANH010000006.1"/>
</dbReference>
<dbReference type="InterPro" id="IPR036291">
    <property type="entry name" value="NAD(P)-bd_dom_sf"/>
</dbReference>
<organism evidence="7 8">
    <name type="scientific">Agromyces humatus</name>
    <dbReference type="NCBI Taxonomy" id="279573"/>
    <lineage>
        <taxon>Bacteria</taxon>
        <taxon>Bacillati</taxon>
        <taxon>Actinomycetota</taxon>
        <taxon>Actinomycetes</taxon>
        <taxon>Micrococcales</taxon>
        <taxon>Microbacteriaceae</taxon>
        <taxon>Agromyces</taxon>
    </lineage>
</organism>
<dbReference type="InterPro" id="IPR014362">
    <property type="entry name" value="Glu_DH"/>
</dbReference>
<dbReference type="PANTHER" id="PTHR11606:SF13">
    <property type="entry name" value="GLUTAMATE DEHYDROGENASE 1, MITOCHONDRIAL"/>
    <property type="match status" value="1"/>
</dbReference>
<dbReference type="Gene3D" id="3.40.50.10860">
    <property type="entry name" value="Leucine Dehydrogenase, chain A, domain 1"/>
    <property type="match status" value="1"/>
</dbReference>
<reference evidence="7 8" key="1">
    <citation type="journal article" date="2019" name="Int. J. Syst. Evol. Microbiol.">
        <title>The Global Catalogue of Microorganisms (GCM) 10K type strain sequencing project: providing services to taxonomists for standard genome sequencing and annotation.</title>
        <authorList>
            <consortium name="The Broad Institute Genomics Platform"/>
            <consortium name="The Broad Institute Genome Sequencing Center for Infectious Disease"/>
            <person name="Wu L."/>
            <person name="Ma J."/>
        </authorList>
    </citation>
    <scope>NUCLEOTIDE SEQUENCE [LARGE SCALE GENOMIC DNA]</scope>
    <source>
        <strain evidence="7 8">JCM 14319</strain>
    </source>
</reference>
<dbReference type="EMBL" id="BAAANH010000006">
    <property type="protein sequence ID" value="GAA1767935.1"/>
    <property type="molecule type" value="Genomic_DNA"/>
</dbReference>
<sequence>MTDTTTMTSSATSAAVQSAGSGDLRDTPFEPVATRGTTSISPDRAAGHAADAHVATPLSDARSQLAEAVGLLGLTDGLHQMLATPRRELTVAVPLRLDSGESRLYIGHRVQHNFSRGPAKGGLRYAPNVNLDEVRALAMWMTWKCALLDVPYGGAKGGLAIDPREHSMAELERVTRRYTSEILPIIGPERDIPAPDIGTDEQTMAWMMDTYSVNSGYTVPGIVTGKPISLGGSQGRASATSRGVTHIALAALRHVGLEPASSTAAVQGFGKVGADAARFLAEAGVTVTGVSDQYGAVFSAAGLDIGALNDHVRATGSVVGFAGAEPIDGADLLTLDVDLLVPAAVEGVLHDGNAARVGAKVVVEGANGPTTPAADRIMRERGVLVVPDILANAGGVIVSYFEWVQANQAYWWRADEVESRLEERMLSAWQCVLGYADARGLSLRTAATALAVERVAEAHKLRGLYP</sequence>
<dbReference type="Proteomes" id="UP001500506">
    <property type="component" value="Unassembled WGS sequence"/>
</dbReference>
<feature type="region of interest" description="Disordered" evidence="5">
    <location>
        <begin position="1"/>
        <end position="53"/>
    </location>
</feature>
<evidence type="ECO:0000256" key="4">
    <source>
        <dbReference type="RuleBase" id="RU004417"/>
    </source>
</evidence>
<evidence type="ECO:0000256" key="3">
    <source>
        <dbReference type="PIRNR" id="PIRNR000185"/>
    </source>
</evidence>
<dbReference type="Gene3D" id="3.40.50.720">
    <property type="entry name" value="NAD(P)-binding Rossmann-like Domain"/>
    <property type="match status" value="1"/>
</dbReference>
<feature type="domain" description="Glutamate/phenylalanine/leucine/valine/L-tryptophan dehydrogenase C-terminal" evidence="6">
    <location>
        <begin position="233"/>
        <end position="463"/>
    </location>
</feature>
<name>A0ABN2KWF4_9MICO</name>
<comment type="similarity">
    <text evidence="1 3 4">Belongs to the Glu/Leu/Phe/Val dehydrogenases family.</text>
</comment>
<dbReference type="CDD" id="cd01076">
    <property type="entry name" value="NAD_bind_1_Glu_DH"/>
    <property type="match status" value="1"/>
</dbReference>
<comment type="caution">
    <text evidence="7">The sequence shown here is derived from an EMBL/GenBank/DDBJ whole genome shotgun (WGS) entry which is preliminary data.</text>
</comment>
<dbReference type="InterPro" id="IPR006097">
    <property type="entry name" value="Glu/Leu/Phe/Val/Trp_DH_dimer"/>
</dbReference>
<evidence type="ECO:0000259" key="6">
    <source>
        <dbReference type="SMART" id="SM00839"/>
    </source>
</evidence>
<feature type="compositionally biased region" description="Low complexity" evidence="5">
    <location>
        <begin position="1"/>
        <end position="21"/>
    </location>
</feature>
<dbReference type="SUPFAM" id="SSF53223">
    <property type="entry name" value="Aminoacid dehydrogenase-like, N-terminal domain"/>
    <property type="match status" value="1"/>
</dbReference>
<dbReference type="SUPFAM" id="SSF51735">
    <property type="entry name" value="NAD(P)-binding Rossmann-fold domains"/>
    <property type="match status" value="1"/>
</dbReference>
<accession>A0ABN2KWF4</accession>
<proteinExistence type="inferred from homology"/>
<dbReference type="PANTHER" id="PTHR11606">
    <property type="entry name" value="GLUTAMATE DEHYDROGENASE"/>
    <property type="match status" value="1"/>
</dbReference>
<dbReference type="PIRSF" id="PIRSF000185">
    <property type="entry name" value="Glu_DH"/>
    <property type="match status" value="1"/>
</dbReference>
<dbReference type="InterPro" id="IPR006096">
    <property type="entry name" value="Glu/Leu/Phe/Val/Trp_DH_C"/>
</dbReference>
<dbReference type="Pfam" id="PF02812">
    <property type="entry name" value="ELFV_dehydrog_N"/>
    <property type="match status" value="1"/>
</dbReference>
<dbReference type="InterPro" id="IPR033524">
    <property type="entry name" value="Glu/Leu/Phe/Val_DH_AS"/>
</dbReference>
<dbReference type="Pfam" id="PF00208">
    <property type="entry name" value="ELFV_dehydrog"/>
    <property type="match status" value="1"/>
</dbReference>